<proteinExistence type="predicted"/>
<keyword evidence="2" id="KW-0812">Transmembrane</keyword>
<organism evidence="3 4">
    <name type="scientific">Meloidogyne hapla</name>
    <name type="common">Root-knot nematode worm</name>
    <dbReference type="NCBI Taxonomy" id="6305"/>
    <lineage>
        <taxon>Eukaryota</taxon>
        <taxon>Metazoa</taxon>
        <taxon>Ecdysozoa</taxon>
        <taxon>Nematoda</taxon>
        <taxon>Chromadorea</taxon>
        <taxon>Rhabditida</taxon>
        <taxon>Tylenchina</taxon>
        <taxon>Tylenchomorpha</taxon>
        <taxon>Tylenchoidea</taxon>
        <taxon>Meloidogynidae</taxon>
        <taxon>Meloidogyninae</taxon>
        <taxon>Meloidogyne</taxon>
    </lineage>
</organism>
<keyword evidence="2" id="KW-1133">Transmembrane helix</keyword>
<reference evidence="4" key="1">
    <citation type="submission" date="2016-11" db="UniProtKB">
        <authorList>
            <consortium name="WormBaseParasite"/>
        </authorList>
    </citation>
    <scope>IDENTIFICATION</scope>
</reference>
<dbReference type="Proteomes" id="UP000095281">
    <property type="component" value="Unplaced"/>
</dbReference>
<evidence type="ECO:0000256" key="1">
    <source>
        <dbReference type="SAM" id="MobiDB-lite"/>
    </source>
</evidence>
<evidence type="ECO:0000256" key="2">
    <source>
        <dbReference type="SAM" id="Phobius"/>
    </source>
</evidence>
<sequence length="130" mass="14923">MLDLGESSYANVGHDDNITPVFTPQHQAHIEDRRRKRSVAKIFLGENKRQKRMYDPSGYYHDPSGYNPSGSYYETSTSEHAGPSMTPPRSSQLTVTECGHWLAPIWFGFNLMLFILGWMLLAIQYYPMFA</sequence>
<evidence type="ECO:0000313" key="4">
    <source>
        <dbReference type="WBParaSite" id="MhA1_Contig357.frz3.gene27"/>
    </source>
</evidence>
<protein>
    <submittedName>
        <fullName evidence="4">Deltameth_res domain-containing protein</fullName>
    </submittedName>
</protein>
<name>A0A1I8BP00_MELHA</name>
<keyword evidence="3" id="KW-1185">Reference proteome</keyword>
<dbReference type="AlphaFoldDB" id="A0A1I8BP00"/>
<evidence type="ECO:0000313" key="3">
    <source>
        <dbReference type="Proteomes" id="UP000095281"/>
    </source>
</evidence>
<dbReference type="WBParaSite" id="MhA1_Contig357.frz3.gene27">
    <property type="protein sequence ID" value="MhA1_Contig357.frz3.gene27"/>
    <property type="gene ID" value="MhA1_Contig357.frz3.gene27"/>
</dbReference>
<feature type="region of interest" description="Disordered" evidence="1">
    <location>
        <begin position="54"/>
        <end position="89"/>
    </location>
</feature>
<feature type="compositionally biased region" description="Polar residues" evidence="1">
    <location>
        <begin position="66"/>
        <end position="79"/>
    </location>
</feature>
<accession>A0A1I8BP00</accession>
<feature type="transmembrane region" description="Helical" evidence="2">
    <location>
        <begin position="101"/>
        <end position="123"/>
    </location>
</feature>
<keyword evidence="2" id="KW-0472">Membrane</keyword>